<accession>A0A3M9XVM5</accession>
<protein>
    <recommendedName>
        <fullName evidence="1">F-box domain-containing protein</fullName>
    </recommendedName>
</protein>
<evidence type="ECO:0000313" key="3">
    <source>
        <dbReference type="Proteomes" id="UP000267145"/>
    </source>
</evidence>
<sequence length="395" mass="44852">MPCFVQDCDYPGWASTGEEEQRPYLRYCAPAGSLHWASLRPLTFTMERLPYEIIHEFVSYLDSRSLLNLALTSSHFNHACLSEASRHLCVLNTLSALSGLTHHIKQTTPLTRALTVYHGEWPKCDYKTWQLHPLQVYEAHPFVSQSPSKRENALQAFRHYRHFVAAEESRSRHGDIRRLNQILSSLPQLEQITISHACSHARKPKKNAQLTRLCQQIWLFPGRRGSVDRLVGDFLTILPNYARIQDLKIEGVLRLESIGPLHAALRSVTRLDIRSLSMANTTATTFNVFLSSFPALQNLHVNFSRCDPPTLIPLDRVPCPELRSVSLANMYVGVLALVRFMQRHPALEVLQLDEPRLVDGRSVLCYPRDWLVSIDSRLTLRITSAAPDPGGVTSF</sequence>
<dbReference type="EMBL" id="RBVV01000365">
    <property type="protein sequence ID" value="RNJ51925.1"/>
    <property type="molecule type" value="Genomic_DNA"/>
</dbReference>
<comment type="caution">
    <text evidence="2">The sequence shown here is derived from an EMBL/GenBank/DDBJ whole genome shotgun (WGS) entry which is preliminary data.</text>
</comment>
<gene>
    <name evidence="2" type="ORF">D7B24_005689</name>
</gene>
<dbReference type="InterPro" id="IPR032675">
    <property type="entry name" value="LRR_dom_sf"/>
</dbReference>
<evidence type="ECO:0000259" key="1">
    <source>
        <dbReference type="PROSITE" id="PS50181"/>
    </source>
</evidence>
<keyword evidence="3" id="KW-1185">Reference proteome</keyword>
<reference evidence="2 3" key="1">
    <citation type="submission" date="2018-10" db="EMBL/GenBank/DDBJ databases">
        <title>Genome sequence of Verticillium nonalfalfae VnAa140.</title>
        <authorList>
            <person name="Stajich J.E."/>
            <person name="Kasson M.T."/>
        </authorList>
    </citation>
    <scope>NUCLEOTIDE SEQUENCE [LARGE SCALE GENOMIC DNA]</scope>
    <source>
        <strain evidence="2 3">VnAa140</strain>
    </source>
</reference>
<evidence type="ECO:0000313" key="2">
    <source>
        <dbReference type="EMBL" id="RNJ51925.1"/>
    </source>
</evidence>
<dbReference type="SUPFAM" id="SSF52047">
    <property type="entry name" value="RNI-like"/>
    <property type="match status" value="1"/>
</dbReference>
<dbReference type="GeneID" id="39609378"/>
<feature type="domain" description="F-box" evidence="1">
    <location>
        <begin position="43"/>
        <end position="77"/>
    </location>
</feature>
<dbReference type="Pfam" id="PF12937">
    <property type="entry name" value="F-box-like"/>
    <property type="match status" value="1"/>
</dbReference>
<organism evidence="2 3">
    <name type="scientific">Verticillium nonalfalfae</name>
    <dbReference type="NCBI Taxonomy" id="1051616"/>
    <lineage>
        <taxon>Eukaryota</taxon>
        <taxon>Fungi</taxon>
        <taxon>Dikarya</taxon>
        <taxon>Ascomycota</taxon>
        <taxon>Pezizomycotina</taxon>
        <taxon>Sordariomycetes</taxon>
        <taxon>Hypocreomycetidae</taxon>
        <taxon>Glomerellales</taxon>
        <taxon>Plectosphaerellaceae</taxon>
        <taxon>Verticillium</taxon>
    </lineage>
</organism>
<dbReference type="Gene3D" id="3.80.10.10">
    <property type="entry name" value="Ribonuclease Inhibitor"/>
    <property type="match status" value="1"/>
</dbReference>
<dbReference type="AlphaFoldDB" id="A0A3M9XVM5"/>
<dbReference type="PROSITE" id="PS50181">
    <property type="entry name" value="FBOX"/>
    <property type="match status" value="1"/>
</dbReference>
<dbReference type="SMART" id="SM00256">
    <property type="entry name" value="FBOX"/>
    <property type="match status" value="1"/>
</dbReference>
<dbReference type="RefSeq" id="XP_028490083.1">
    <property type="nucleotide sequence ID" value="XM_028639838.1"/>
</dbReference>
<proteinExistence type="predicted"/>
<dbReference type="Proteomes" id="UP000267145">
    <property type="component" value="Unassembled WGS sequence"/>
</dbReference>
<dbReference type="Gene3D" id="1.20.1280.50">
    <property type="match status" value="1"/>
</dbReference>
<dbReference type="InterPro" id="IPR001810">
    <property type="entry name" value="F-box_dom"/>
</dbReference>
<name>A0A3M9XVM5_9PEZI</name>